<keyword evidence="2" id="KW-1185">Reference proteome</keyword>
<reference evidence="1" key="1">
    <citation type="submission" date="2021-07" db="EMBL/GenBank/DDBJ databases">
        <title>Complete genome sequence of Crassaminicella sp. 143-21, isolated from a deep-sea hydrothermal vent.</title>
        <authorList>
            <person name="Li X."/>
        </authorList>
    </citation>
    <scope>NUCLEOTIDE SEQUENCE</scope>
    <source>
        <strain evidence="1">143-21</strain>
    </source>
</reference>
<evidence type="ECO:0000313" key="1">
    <source>
        <dbReference type="EMBL" id="QXM05459.1"/>
    </source>
</evidence>
<evidence type="ECO:0000313" key="2">
    <source>
        <dbReference type="Proteomes" id="UP000886818"/>
    </source>
</evidence>
<dbReference type="Proteomes" id="UP000886818">
    <property type="component" value="Chromosome"/>
</dbReference>
<gene>
    <name evidence="1" type="ORF">KVH43_08690</name>
</gene>
<dbReference type="EMBL" id="CP078093">
    <property type="protein sequence ID" value="QXM05459.1"/>
    <property type="molecule type" value="Genomic_DNA"/>
</dbReference>
<evidence type="ECO:0008006" key="3">
    <source>
        <dbReference type="Google" id="ProtNLM"/>
    </source>
</evidence>
<accession>A0ABX8R8T2</accession>
<protein>
    <recommendedName>
        <fullName evidence="3">Uracil DNA glycosylase superfamily protein</fullName>
    </recommendedName>
</protein>
<proteinExistence type="predicted"/>
<organism evidence="1 2">
    <name type="scientific">Crassaminicella indica</name>
    <dbReference type="NCBI Taxonomy" id="2855394"/>
    <lineage>
        <taxon>Bacteria</taxon>
        <taxon>Bacillati</taxon>
        <taxon>Bacillota</taxon>
        <taxon>Clostridia</taxon>
        <taxon>Eubacteriales</taxon>
        <taxon>Clostridiaceae</taxon>
        <taxon>Crassaminicella</taxon>
    </lineage>
</organism>
<dbReference type="RefSeq" id="WP_218282158.1">
    <property type="nucleotide sequence ID" value="NZ_CP078093.1"/>
</dbReference>
<name>A0ABX8R8T2_9CLOT</name>
<sequence>MEELIRLYKEMIEFVNKKNIRTKDKKLTSLFHVKGNLYKGDLMIIGRAVNGWDEGEWVHGELNSIDEIERYVEKIMNISITTERCPLKWVKECWGNTTGYNTKKSAFWRTVQKLLIEKELKDYWWSRIIWTNLYKIAPYEGNNPKLTLMKLQLDKCCEILKKEIEIYRPQNIVCFTGVDWFEVFSNRIDNINLLEVDDKTVDAVGKYMFNDNTFSNIIIAKHPQGKDENMMVHEIQKYCI</sequence>